<name>A0ACC2WXR3_9TREE</name>
<comment type="caution">
    <text evidence="1">The sequence shown here is derived from an EMBL/GenBank/DDBJ whole genome shotgun (WGS) entry which is preliminary data.</text>
</comment>
<proteinExistence type="predicted"/>
<keyword evidence="2" id="KW-1185">Reference proteome</keyword>
<evidence type="ECO:0000313" key="2">
    <source>
        <dbReference type="Proteomes" id="UP001234202"/>
    </source>
</evidence>
<accession>A0ACC2WXR3</accession>
<protein>
    <submittedName>
        <fullName evidence="1">Uncharacterized protein</fullName>
    </submittedName>
</protein>
<dbReference type="Proteomes" id="UP001234202">
    <property type="component" value="Unassembled WGS sequence"/>
</dbReference>
<evidence type="ECO:0000313" key="1">
    <source>
        <dbReference type="EMBL" id="KAJ9116529.1"/>
    </source>
</evidence>
<sequence>MQQPIGDATMRANTLESRLSVKAEPERIVFSNVRKYTLLVLLCWTQFIDVYNASAIVLATASVANDLNMGATEGVWTLSAYVLTFASFMLPLGKLADIWSAKGMLVLGIIWVGAFSIGIAVTSDKVVLFLLRAFAGLGAAAGIPAAINLIIHVFPRETEQHIALAAFGGAGELANIGGFIIGGILLLAGWRWVFWLLPIVCFPLALLAFFIVPKRETLKAYQLQGLREEAESDTEAAARATELLRTLEEEPIGLKFDYVGSFLVVAAAVLSVFGLTDGGEGSGWGRAQPIATLVIGLLLFPIFFWWESRIDQRTALIPSSIWRIQNVMVLTVVSLVPYFWWYGVQYNYANVMQSHWNISSIMTAVHFLPISIGGGIIFVAIGYLPPAKFPLKIRMVVGALIGTAGTILLIFGDRQGRYWQLVATGMFIASAGIAMVFISANNSLLMAVPTEYSGVVGGVFNATLQLGAVAGLAINSTIQSFFPDETAGPGEHRIAWKGYQSSFIFMATLTAVLAIVSAIWFRNPYVPPREKAASDSPYQHEQELSGSISTPGNMAS</sequence>
<reference evidence="1" key="1">
    <citation type="submission" date="2023-04" db="EMBL/GenBank/DDBJ databases">
        <title>Draft Genome sequencing of Naganishia species isolated from polar environments using Oxford Nanopore Technology.</title>
        <authorList>
            <person name="Leo P."/>
            <person name="Venkateswaran K."/>
        </authorList>
    </citation>
    <scope>NUCLEOTIDE SEQUENCE</scope>
    <source>
        <strain evidence="1">DBVPG 5303</strain>
    </source>
</reference>
<dbReference type="EMBL" id="JASBWV010000036">
    <property type="protein sequence ID" value="KAJ9116529.1"/>
    <property type="molecule type" value="Genomic_DNA"/>
</dbReference>
<organism evidence="1 2">
    <name type="scientific">Naganishia onofrii</name>
    <dbReference type="NCBI Taxonomy" id="1851511"/>
    <lineage>
        <taxon>Eukaryota</taxon>
        <taxon>Fungi</taxon>
        <taxon>Dikarya</taxon>
        <taxon>Basidiomycota</taxon>
        <taxon>Agaricomycotina</taxon>
        <taxon>Tremellomycetes</taxon>
        <taxon>Filobasidiales</taxon>
        <taxon>Filobasidiaceae</taxon>
        <taxon>Naganishia</taxon>
    </lineage>
</organism>
<gene>
    <name evidence="1" type="ORF">QFC24_006696</name>
</gene>